<dbReference type="InterPro" id="IPR003852">
    <property type="entry name" value="Sig_transdc_His_kinase_KdpD_N"/>
</dbReference>
<evidence type="ECO:0000256" key="11">
    <source>
        <dbReference type="ARBA" id="ARBA00023012"/>
    </source>
</evidence>
<dbReference type="SMART" id="SM00387">
    <property type="entry name" value="HATPase_c"/>
    <property type="match status" value="1"/>
</dbReference>
<dbReference type="SUPFAM" id="SSF55781">
    <property type="entry name" value="GAF domain-like"/>
    <property type="match status" value="1"/>
</dbReference>
<keyword evidence="8 15" id="KW-0418">Kinase</keyword>
<dbReference type="EC" id="2.7.13.3" evidence="3"/>
<feature type="transmembrane region" description="Helical" evidence="13">
    <location>
        <begin position="381"/>
        <end position="402"/>
    </location>
</feature>
<evidence type="ECO:0000256" key="3">
    <source>
        <dbReference type="ARBA" id="ARBA00012438"/>
    </source>
</evidence>
<keyword evidence="11" id="KW-0902">Two-component regulatory system</keyword>
<keyword evidence="6 13" id="KW-0812">Transmembrane</keyword>
<evidence type="ECO:0000256" key="6">
    <source>
        <dbReference type="ARBA" id="ARBA00022692"/>
    </source>
</evidence>
<gene>
    <name evidence="15" type="ORF">JIN85_19320</name>
</gene>
<dbReference type="InterPro" id="IPR036097">
    <property type="entry name" value="HisK_dim/P_sf"/>
</dbReference>
<dbReference type="InterPro" id="IPR005467">
    <property type="entry name" value="His_kinase_dom"/>
</dbReference>
<keyword evidence="7" id="KW-0547">Nucleotide-binding</keyword>
<feature type="domain" description="Histidine kinase" evidence="14">
    <location>
        <begin position="650"/>
        <end position="858"/>
    </location>
</feature>
<dbReference type="GO" id="GO:0005886">
    <property type="term" value="C:plasma membrane"/>
    <property type="evidence" value="ECO:0007669"/>
    <property type="project" value="TreeGrafter"/>
</dbReference>
<dbReference type="PRINTS" id="PR00344">
    <property type="entry name" value="BCTRLSENSOR"/>
</dbReference>
<dbReference type="InterPro" id="IPR004358">
    <property type="entry name" value="Sig_transdc_His_kin-like_C"/>
</dbReference>
<dbReference type="Gene3D" id="3.40.50.300">
    <property type="entry name" value="P-loop containing nucleotide triphosphate hydrolases"/>
    <property type="match status" value="1"/>
</dbReference>
<dbReference type="AlphaFoldDB" id="A0A934S7M3"/>
<dbReference type="EMBL" id="JAENIJ010000060">
    <property type="protein sequence ID" value="MBK1884575.1"/>
    <property type="molecule type" value="Genomic_DNA"/>
</dbReference>
<dbReference type="FunFam" id="3.40.50.300:FF:000483">
    <property type="entry name" value="Sensor histidine kinase KdpD"/>
    <property type="match status" value="1"/>
</dbReference>
<dbReference type="Gene3D" id="1.20.120.620">
    <property type="entry name" value="Backbone structure of the membrane domain of e. Coli histidine kinase receptor kdpd"/>
    <property type="match status" value="1"/>
</dbReference>
<keyword evidence="12 13" id="KW-0472">Membrane</keyword>
<dbReference type="InterPro" id="IPR014729">
    <property type="entry name" value="Rossmann-like_a/b/a_fold"/>
</dbReference>
<sequence>MSESADTTGTLKVFLGMCPGVGKTYAMLEAARALKSHGVDVVAGVVVTHARKETQALLDGIEVLPAATSEHRGATIHELDLDALLARRPEVALVDELAHTNAPGSRHPKRWQDVAELLDAGINVYTTINIQHLESRADIVSSITNAPVRETVPDSFLDRANEIELIDLTPRDLRRRLDEGKVYLGDRARAAADHFFKESHLTALRQLALRYTAERVGIDLNELRAQRRSRETWRSGERLIVAVGASPYSPALIRRTRAMAGALDAPWSAIAVTTGEPLSKSELELISEHLSLARKLGAEATTVEAVSLVDGLLSAARERGTTQIVIGKSPRTRWTDFFIRPPALELLRQSGDIDVIAIEPKQGETAERKPQKPAFDPTAEIFRVVGLTAAIAILGIVTSMFLGEQTVALLMLCGVIIGALFLTAPGTWALALLTGLAWNYFTTEPRYTFNIRSSSDVALFFALTVAAVAMGHLSGRLRRRERSVSRQRVQYSRLLDINTILTSSHDTDEMLAKFTAAVSSRFHLDCAIRLRNEVDHKLGKPHPSSTLSLTEKDRGVSEWTFDHRQPAGRGTNTLAESPALHLPLQGRSFVMGVISVDPGTTLLPLAERDQLSAIAAQLGIALERDHLLHAIHHAEFIERGDQLRRSLLDHVSHELRTPVAIISTAIDALARGATADTLLSEMEGARDRLKRVVEQLVQSARVESGAIAPQAEWCDLLDLLETARDRTSVALADRPLSIAIDAGSPALVRVDAELVLAMVENLLANAGNHTPGGTAIEMRAFVSKDGQLEISVRDHGPGLKDPTTVFDRFHRENPRHPGGLGLGLSIVRGIARGLGGSAEARHAAGGGAEFILRFPVQSATEIPTP</sequence>
<dbReference type="CDD" id="cd00082">
    <property type="entry name" value="HisKA"/>
    <property type="match status" value="1"/>
</dbReference>
<dbReference type="GO" id="GO:0000155">
    <property type="term" value="F:phosphorelay sensor kinase activity"/>
    <property type="evidence" value="ECO:0007669"/>
    <property type="project" value="InterPro"/>
</dbReference>
<evidence type="ECO:0000256" key="7">
    <source>
        <dbReference type="ARBA" id="ARBA00022741"/>
    </source>
</evidence>
<dbReference type="RefSeq" id="WP_200273894.1">
    <property type="nucleotide sequence ID" value="NZ_JAENIJ010000060.1"/>
</dbReference>
<dbReference type="Gene3D" id="3.30.565.10">
    <property type="entry name" value="Histidine kinase-like ATPase, C-terminal domain"/>
    <property type="match status" value="1"/>
</dbReference>
<dbReference type="Proteomes" id="UP000603141">
    <property type="component" value="Unassembled WGS sequence"/>
</dbReference>
<dbReference type="Gene3D" id="3.40.50.620">
    <property type="entry name" value="HUPs"/>
    <property type="match status" value="1"/>
</dbReference>
<evidence type="ECO:0000256" key="4">
    <source>
        <dbReference type="ARBA" id="ARBA00022553"/>
    </source>
</evidence>
<dbReference type="Pfam" id="PF02702">
    <property type="entry name" value="KdpD"/>
    <property type="match status" value="1"/>
</dbReference>
<evidence type="ECO:0000256" key="12">
    <source>
        <dbReference type="ARBA" id="ARBA00023136"/>
    </source>
</evidence>
<protein>
    <recommendedName>
        <fullName evidence="3">histidine kinase</fullName>
        <ecNumber evidence="3">2.7.13.3</ecNumber>
    </recommendedName>
</protein>
<dbReference type="PROSITE" id="PS50109">
    <property type="entry name" value="HIS_KIN"/>
    <property type="match status" value="1"/>
</dbReference>
<reference evidence="15" key="1">
    <citation type="submission" date="2021-01" db="EMBL/GenBank/DDBJ databases">
        <title>Modified the classification status of verrucomicrobia.</title>
        <authorList>
            <person name="Feng X."/>
        </authorList>
    </citation>
    <scope>NUCLEOTIDE SEQUENCE</scope>
    <source>
        <strain evidence="15">KCTC 22041</strain>
    </source>
</reference>
<evidence type="ECO:0000313" key="16">
    <source>
        <dbReference type="Proteomes" id="UP000603141"/>
    </source>
</evidence>
<evidence type="ECO:0000256" key="1">
    <source>
        <dbReference type="ARBA" id="ARBA00000085"/>
    </source>
</evidence>
<dbReference type="SUPFAM" id="SSF52402">
    <property type="entry name" value="Adenine nucleotide alpha hydrolases-like"/>
    <property type="match status" value="1"/>
</dbReference>
<comment type="subcellular location">
    <subcellularLocation>
        <location evidence="2">Membrane</location>
        <topology evidence="2">Multi-pass membrane protein</topology>
    </subcellularLocation>
</comment>
<dbReference type="InterPro" id="IPR038318">
    <property type="entry name" value="KdpD_sf"/>
</dbReference>
<dbReference type="InterPro" id="IPR029016">
    <property type="entry name" value="GAF-like_dom_sf"/>
</dbReference>
<evidence type="ECO:0000256" key="2">
    <source>
        <dbReference type="ARBA" id="ARBA00004141"/>
    </source>
</evidence>
<dbReference type="InterPro" id="IPR036890">
    <property type="entry name" value="HATPase_C_sf"/>
</dbReference>
<evidence type="ECO:0000313" key="15">
    <source>
        <dbReference type="EMBL" id="MBK1884575.1"/>
    </source>
</evidence>
<keyword evidence="5" id="KW-0808">Transferase</keyword>
<organism evidence="15 16">
    <name type="scientific">Luteolibacter pohnpeiensis</name>
    <dbReference type="NCBI Taxonomy" id="454153"/>
    <lineage>
        <taxon>Bacteria</taxon>
        <taxon>Pseudomonadati</taxon>
        <taxon>Verrucomicrobiota</taxon>
        <taxon>Verrucomicrobiia</taxon>
        <taxon>Verrucomicrobiales</taxon>
        <taxon>Verrucomicrobiaceae</taxon>
        <taxon>Luteolibacter</taxon>
    </lineage>
</organism>
<dbReference type="InterPro" id="IPR003594">
    <property type="entry name" value="HATPase_dom"/>
</dbReference>
<dbReference type="PANTHER" id="PTHR45569">
    <property type="entry name" value="SENSOR PROTEIN KDPD"/>
    <property type="match status" value="1"/>
</dbReference>
<dbReference type="Gene3D" id="3.30.450.40">
    <property type="match status" value="1"/>
</dbReference>
<dbReference type="GO" id="GO:0005737">
    <property type="term" value="C:cytoplasm"/>
    <property type="evidence" value="ECO:0007669"/>
    <property type="project" value="UniProtKB-ARBA"/>
</dbReference>
<dbReference type="SUPFAM" id="SSF55874">
    <property type="entry name" value="ATPase domain of HSP90 chaperone/DNA topoisomerase II/histidine kinase"/>
    <property type="match status" value="1"/>
</dbReference>
<dbReference type="InterPro" id="IPR003661">
    <property type="entry name" value="HisK_dim/P_dom"/>
</dbReference>
<dbReference type="GO" id="GO:0005524">
    <property type="term" value="F:ATP binding"/>
    <property type="evidence" value="ECO:0007669"/>
    <property type="project" value="UniProtKB-KW"/>
</dbReference>
<keyword evidence="4" id="KW-0597">Phosphoprotein</keyword>
<dbReference type="Gene3D" id="1.10.287.130">
    <property type="match status" value="1"/>
</dbReference>
<evidence type="ECO:0000256" key="10">
    <source>
        <dbReference type="ARBA" id="ARBA00022989"/>
    </source>
</evidence>
<evidence type="ECO:0000256" key="9">
    <source>
        <dbReference type="ARBA" id="ARBA00022840"/>
    </source>
</evidence>
<dbReference type="InterPro" id="IPR025201">
    <property type="entry name" value="KdpD_TM"/>
</dbReference>
<keyword evidence="9" id="KW-0067">ATP-binding</keyword>
<proteinExistence type="predicted"/>
<keyword evidence="10 13" id="KW-1133">Transmembrane helix</keyword>
<comment type="catalytic activity">
    <reaction evidence="1">
        <text>ATP + protein L-histidine = ADP + protein N-phospho-L-histidine.</text>
        <dbReference type="EC" id="2.7.13.3"/>
    </reaction>
</comment>
<dbReference type="SUPFAM" id="SSF47384">
    <property type="entry name" value="Homodimeric domain of signal transducing histidine kinase"/>
    <property type="match status" value="1"/>
</dbReference>
<dbReference type="InterPro" id="IPR027417">
    <property type="entry name" value="P-loop_NTPase"/>
</dbReference>
<name>A0A934S7M3_9BACT</name>
<dbReference type="SMART" id="SM00388">
    <property type="entry name" value="HisKA"/>
    <property type="match status" value="1"/>
</dbReference>
<comment type="caution">
    <text evidence="15">The sequence shown here is derived from an EMBL/GenBank/DDBJ whole genome shotgun (WGS) entry which is preliminary data.</text>
</comment>
<evidence type="ECO:0000256" key="8">
    <source>
        <dbReference type="ARBA" id="ARBA00022777"/>
    </source>
</evidence>
<dbReference type="Pfam" id="PF00512">
    <property type="entry name" value="HisKA"/>
    <property type="match status" value="1"/>
</dbReference>
<feature type="transmembrane region" description="Helical" evidence="13">
    <location>
        <begin position="458"/>
        <end position="477"/>
    </location>
</feature>
<evidence type="ECO:0000256" key="13">
    <source>
        <dbReference type="SAM" id="Phobius"/>
    </source>
</evidence>
<feature type="transmembrane region" description="Helical" evidence="13">
    <location>
        <begin position="409"/>
        <end position="438"/>
    </location>
</feature>
<dbReference type="Pfam" id="PF13493">
    <property type="entry name" value="DUF4118"/>
    <property type="match status" value="1"/>
</dbReference>
<dbReference type="InterPro" id="IPR052023">
    <property type="entry name" value="Histidine_kinase_KdpD"/>
</dbReference>
<dbReference type="PANTHER" id="PTHR45569:SF1">
    <property type="entry name" value="SENSOR PROTEIN KDPD"/>
    <property type="match status" value="1"/>
</dbReference>
<evidence type="ECO:0000256" key="5">
    <source>
        <dbReference type="ARBA" id="ARBA00022679"/>
    </source>
</evidence>
<dbReference type="Pfam" id="PF02518">
    <property type="entry name" value="HATPase_c"/>
    <property type="match status" value="1"/>
</dbReference>
<evidence type="ECO:0000259" key="14">
    <source>
        <dbReference type="PROSITE" id="PS50109"/>
    </source>
</evidence>
<keyword evidence="16" id="KW-1185">Reference proteome</keyword>
<accession>A0A934S7M3</accession>